<protein>
    <submittedName>
        <fullName evidence="1">PD-(D/E)XK motif protein</fullName>
    </submittedName>
</protein>
<evidence type="ECO:0000313" key="2">
    <source>
        <dbReference type="Proteomes" id="UP000576225"/>
    </source>
</evidence>
<evidence type="ECO:0000313" key="1">
    <source>
        <dbReference type="EMBL" id="NMD85177.1"/>
    </source>
</evidence>
<reference evidence="1 2" key="1">
    <citation type="submission" date="2020-04" db="EMBL/GenBank/DDBJ databases">
        <authorList>
            <person name="Hitch T.C.A."/>
            <person name="Wylensek D."/>
            <person name="Clavel T."/>
        </authorList>
    </citation>
    <scope>NUCLEOTIDE SEQUENCE [LARGE SCALE GENOMIC DNA]</scope>
    <source>
        <strain evidence="1 2">COR2-253-APC-1A</strain>
    </source>
</reference>
<dbReference type="Pfam" id="PF14390">
    <property type="entry name" value="DUF4420"/>
    <property type="match status" value="1"/>
</dbReference>
<comment type="caution">
    <text evidence="1">The sequence shown here is derived from an EMBL/GenBank/DDBJ whole genome shotgun (WGS) entry which is preliminary data.</text>
</comment>
<organism evidence="1 2">
    <name type="scientific">Victivallis vadensis</name>
    <dbReference type="NCBI Taxonomy" id="172901"/>
    <lineage>
        <taxon>Bacteria</taxon>
        <taxon>Pseudomonadati</taxon>
        <taxon>Lentisphaerota</taxon>
        <taxon>Lentisphaeria</taxon>
        <taxon>Victivallales</taxon>
        <taxon>Victivallaceae</taxon>
        <taxon>Victivallis</taxon>
    </lineage>
</organism>
<proteinExistence type="predicted"/>
<gene>
    <name evidence="1" type="ORF">HF882_01115</name>
</gene>
<dbReference type="InterPro" id="IPR025534">
    <property type="entry name" value="DUF4420"/>
</dbReference>
<dbReference type="RefSeq" id="WP_168961258.1">
    <property type="nucleotide sequence ID" value="NZ_JABAEW010000002.1"/>
</dbReference>
<accession>A0A848ASS8</accession>
<dbReference type="Proteomes" id="UP000576225">
    <property type="component" value="Unassembled WGS sequence"/>
</dbReference>
<sequence length="323" mass="36717">MNNPWSDIATPSREFNVRLVSDKHPLKLYWGKDVRGGYLFIVQFSKEATPDKKMLPELSGIRVAIAPAPDCCRLVLLLNETPNWELFKSLCVDLIYASENSSNHSEAVNIIIRRLLRWHEFLKREKMHLLSPEAIKGLIGELLFMKNVLVPQFGWSESISFWKGPLGAPQDFAVYDTAVEVKAQSGSSKPYIQISSLEQMEAQLPDFYLIVNTLATIDPEHDEAFSLNSLIADIRNELSTTDDMTRELFESLIFQVGYIQLEHYDTPSYRCVASRTFYVSDDFPRLMVGNVPNGITKASYQISLDSCMPFEKELIFSQTGGEQ</sequence>
<dbReference type="EMBL" id="JABAEW010000002">
    <property type="protein sequence ID" value="NMD85177.1"/>
    <property type="molecule type" value="Genomic_DNA"/>
</dbReference>
<dbReference type="AlphaFoldDB" id="A0A848ASS8"/>
<name>A0A848ASS8_9BACT</name>